<dbReference type="InterPro" id="IPR011765">
    <property type="entry name" value="Pept_M16_N"/>
</dbReference>
<comment type="caution">
    <text evidence="3">The sequence shown here is derived from an EMBL/GenBank/DDBJ whole genome shotgun (WGS) entry which is preliminary data.</text>
</comment>
<keyword evidence="4" id="KW-1185">Reference proteome</keyword>
<dbReference type="Pfam" id="PF00675">
    <property type="entry name" value="Peptidase_M16"/>
    <property type="match status" value="1"/>
</dbReference>
<evidence type="ECO:0000259" key="2">
    <source>
        <dbReference type="Pfam" id="PF05193"/>
    </source>
</evidence>
<gene>
    <name evidence="3" type="ORF">NIES46_44550</name>
</gene>
<dbReference type="RefSeq" id="WP_014275322.1">
    <property type="nucleotide sequence ID" value="NZ_BIMW01000188.1"/>
</dbReference>
<feature type="domain" description="Peptidase M16 C-terminal" evidence="2">
    <location>
        <begin position="222"/>
        <end position="398"/>
    </location>
</feature>
<organism evidence="3 4">
    <name type="scientific">Limnospira platensis NIES-46</name>
    <dbReference type="NCBI Taxonomy" id="1236695"/>
    <lineage>
        <taxon>Bacteria</taxon>
        <taxon>Bacillati</taxon>
        <taxon>Cyanobacteriota</taxon>
        <taxon>Cyanophyceae</taxon>
        <taxon>Oscillatoriophycideae</taxon>
        <taxon>Oscillatoriales</taxon>
        <taxon>Sirenicapillariaceae</taxon>
        <taxon>Limnospira</taxon>
    </lineage>
</organism>
<dbReference type="PANTHER" id="PTHR11851">
    <property type="entry name" value="METALLOPROTEASE"/>
    <property type="match status" value="1"/>
</dbReference>
<dbReference type="InterPro" id="IPR011249">
    <property type="entry name" value="Metalloenz_LuxS/M16"/>
</dbReference>
<dbReference type="InterPro" id="IPR007863">
    <property type="entry name" value="Peptidase_M16_C"/>
</dbReference>
<dbReference type="GeneID" id="301685191"/>
<evidence type="ECO:0000259" key="1">
    <source>
        <dbReference type="Pfam" id="PF00675"/>
    </source>
</evidence>
<dbReference type="Gene3D" id="3.30.830.10">
    <property type="entry name" value="Metalloenzyme, LuxS/M16 peptidase-like"/>
    <property type="match status" value="2"/>
</dbReference>
<dbReference type="Proteomes" id="UP000326169">
    <property type="component" value="Unassembled WGS sequence"/>
</dbReference>
<evidence type="ECO:0000313" key="3">
    <source>
        <dbReference type="EMBL" id="GCE96384.1"/>
    </source>
</evidence>
<reference evidence="3 4" key="1">
    <citation type="journal article" date="2019" name="J Genomics">
        <title>The Draft Genome of a Hydrogen-producing Cyanobacterium, Arthrospira platensis NIES-46.</title>
        <authorList>
            <person name="Suzuki S."/>
            <person name="Yamaguchi H."/>
            <person name="Kawachi M."/>
        </authorList>
    </citation>
    <scope>NUCLEOTIDE SEQUENCE [LARGE SCALE GENOMIC DNA]</scope>
    <source>
        <strain evidence="3 4">NIES-46</strain>
    </source>
</reference>
<evidence type="ECO:0000313" key="4">
    <source>
        <dbReference type="Proteomes" id="UP000326169"/>
    </source>
</evidence>
<sequence length="494" mass="55510">MQLTTSMKLKKSRLLLMAIACLTLVMTVVWHSPAVAGVPKHYRELEFPPLRTLELPEYSRYQLENGIVIYLMEDRELPLVRGSAIFKTGSRFEPNNKVGLASLTGSLMRDGGTKKHPPQVLNEILEHKAASVETGISDTMGNAGFSALSEDLDGVFSLFAEVIREPAFDPQQLELAKNQMRGAIARRNDDPQRIASREFQKLIYGSKSPYARSVEYDHLSQISRSDLVKFHQQYFHPQNMILGIVGDFDSAEMRSLIAEKFGDWKSSREAINPPLPDVNQVNLGGVFMIDQPQLTQSYVQMGHLGGKANNPDYPALMVLNGVMNGFGGRLFNEVRSRQGLAYSVYGVWSPNFDYPGLFISGGQTRSDTTVPLIQAMKSEIKRIRTEPITAEELNYAKESTLNSFVFNFASGDQTLSRLMRYEYFGYPADFIFNYRRQVEETTIEDVQRVAAEYLQPEKLVILVVGNQNSIDPPLNSLNEDVKVTSIDITIPNQT</sequence>
<dbReference type="SUPFAM" id="SSF63411">
    <property type="entry name" value="LuxS/MPP-like metallohydrolase"/>
    <property type="match status" value="2"/>
</dbReference>
<dbReference type="PANTHER" id="PTHR11851:SF225">
    <property type="entry name" value="NON-PEPTIDASE HOMOLOG YMXG"/>
    <property type="match status" value="1"/>
</dbReference>
<accession>A0A5M3TA74</accession>
<feature type="domain" description="Peptidase M16 N-terminal" evidence="1">
    <location>
        <begin position="86"/>
        <end position="199"/>
    </location>
</feature>
<dbReference type="EMBL" id="BIMW01000188">
    <property type="protein sequence ID" value="GCE96384.1"/>
    <property type="molecule type" value="Genomic_DNA"/>
</dbReference>
<protein>
    <submittedName>
        <fullName evidence="3">Peptidase, M16 family protein</fullName>
    </submittedName>
</protein>
<dbReference type="Pfam" id="PF05193">
    <property type="entry name" value="Peptidase_M16_C"/>
    <property type="match status" value="1"/>
</dbReference>
<proteinExistence type="predicted"/>
<name>A0A5M3TA74_LIMPL</name>
<dbReference type="InterPro" id="IPR050361">
    <property type="entry name" value="MPP/UQCRC_Complex"/>
</dbReference>